<feature type="coiled-coil region" evidence="1">
    <location>
        <begin position="524"/>
        <end position="555"/>
    </location>
</feature>
<name>A0ABQ4YLV6_9ASTR</name>
<feature type="compositionally biased region" description="Basic and acidic residues" evidence="2">
    <location>
        <begin position="15"/>
        <end position="30"/>
    </location>
</feature>
<feature type="region of interest" description="Disordered" evidence="2">
    <location>
        <begin position="1"/>
        <end position="70"/>
    </location>
</feature>
<feature type="compositionally biased region" description="Basic and acidic residues" evidence="2">
    <location>
        <begin position="43"/>
        <end position="58"/>
    </location>
</feature>
<evidence type="ECO:0000256" key="1">
    <source>
        <dbReference type="SAM" id="Coils"/>
    </source>
</evidence>
<protein>
    <recommendedName>
        <fullName evidence="5">Reverse transcriptase domain-containing protein</fullName>
    </recommendedName>
</protein>
<reference evidence="3" key="1">
    <citation type="journal article" date="2022" name="Int. J. Mol. Sci.">
        <title>Draft Genome of Tanacetum Coccineum: Genomic Comparison of Closely Related Tanacetum-Family Plants.</title>
        <authorList>
            <person name="Yamashiro T."/>
            <person name="Shiraishi A."/>
            <person name="Nakayama K."/>
            <person name="Satake H."/>
        </authorList>
    </citation>
    <scope>NUCLEOTIDE SEQUENCE</scope>
</reference>
<sequence>MKRVNTFVAMGSEVQENKEKKEEGREETAKGSRKKMLGRKRAVKEQQEESSKKQKVEEEKESEEVEEDDEVELKKLLDTRIDKTDGLKGKYGDTRPKDEFERVLYGDLRVMFEPDIKSDVWRMLQGYRVTTWKLIDSSGVHFILKSRFRILFDIHTRFLLLLFWIYPRMAPERTSTSAAPPMTQAAIKKLVADSVTAALEAQAAIMASTSNPNRNTRPTGTPVTKMGNYKEFISCQPFYFNGTEGAVGLIRWFERTELVFSHSKCVEENKVTFATGTLTDDALSWKMEDEFYNLTVKGDDLKTYIRRFQELAVLCPNMMPNTEKLMESFCDTPDMSNSDELRHTDNTTLIPPRLPDTLPQVYHRRRPTLGLLILPSVLPFPPTIRRTARMSVLPIEPNLAERARISAINLDDYQLDPLTPPPSPSSPFSMAAYQRMIAETDPTQREEALTAYGTGTGQNSVPIPETALTVCTTRLRGQLHTILEDMDRYPNACLEELEAFLTLWDVKPRVEENSLEALSVDELITQLRQVCEDAEDRASNAQEEARQKRKEALEEVVQQIYHNNN</sequence>
<accession>A0ABQ4YLV6</accession>
<comment type="caution">
    <text evidence="3">The sequence shown here is derived from an EMBL/GenBank/DDBJ whole genome shotgun (WGS) entry which is preliminary data.</text>
</comment>
<gene>
    <name evidence="3" type="ORF">Tco_0727773</name>
</gene>
<feature type="compositionally biased region" description="Acidic residues" evidence="2">
    <location>
        <begin position="59"/>
        <end position="70"/>
    </location>
</feature>
<keyword evidence="1" id="KW-0175">Coiled coil</keyword>
<dbReference type="EMBL" id="BQNB010010483">
    <property type="protein sequence ID" value="GJS77892.1"/>
    <property type="molecule type" value="Genomic_DNA"/>
</dbReference>
<evidence type="ECO:0000313" key="3">
    <source>
        <dbReference type="EMBL" id="GJS77892.1"/>
    </source>
</evidence>
<reference evidence="3" key="2">
    <citation type="submission" date="2022-01" db="EMBL/GenBank/DDBJ databases">
        <authorList>
            <person name="Yamashiro T."/>
            <person name="Shiraishi A."/>
            <person name="Satake H."/>
            <person name="Nakayama K."/>
        </authorList>
    </citation>
    <scope>NUCLEOTIDE SEQUENCE</scope>
</reference>
<organism evidence="3 4">
    <name type="scientific">Tanacetum coccineum</name>
    <dbReference type="NCBI Taxonomy" id="301880"/>
    <lineage>
        <taxon>Eukaryota</taxon>
        <taxon>Viridiplantae</taxon>
        <taxon>Streptophyta</taxon>
        <taxon>Embryophyta</taxon>
        <taxon>Tracheophyta</taxon>
        <taxon>Spermatophyta</taxon>
        <taxon>Magnoliopsida</taxon>
        <taxon>eudicotyledons</taxon>
        <taxon>Gunneridae</taxon>
        <taxon>Pentapetalae</taxon>
        <taxon>asterids</taxon>
        <taxon>campanulids</taxon>
        <taxon>Asterales</taxon>
        <taxon>Asteraceae</taxon>
        <taxon>Asteroideae</taxon>
        <taxon>Anthemideae</taxon>
        <taxon>Anthemidinae</taxon>
        <taxon>Tanacetum</taxon>
    </lineage>
</organism>
<evidence type="ECO:0000313" key="4">
    <source>
        <dbReference type="Proteomes" id="UP001151760"/>
    </source>
</evidence>
<dbReference type="Proteomes" id="UP001151760">
    <property type="component" value="Unassembled WGS sequence"/>
</dbReference>
<evidence type="ECO:0008006" key="5">
    <source>
        <dbReference type="Google" id="ProtNLM"/>
    </source>
</evidence>
<proteinExistence type="predicted"/>
<evidence type="ECO:0000256" key="2">
    <source>
        <dbReference type="SAM" id="MobiDB-lite"/>
    </source>
</evidence>
<feature type="compositionally biased region" description="Basic residues" evidence="2">
    <location>
        <begin position="31"/>
        <end position="42"/>
    </location>
</feature>
<keyword evidence="4" id="KW-1185">Reference proteome</keyword>